<dbReference type="EMBL" id="JARBHB010000002">
    <property type="protein sequence ID" value="KAJ8891812.1"/>
    <property type="molecule type" value="Genomic_DNA"/>
</dbReference>
<dbReference type="Proteomes" id="UP001159363">
    <property type="component" value="Chromosome 2"/>
</dbReference>
<accession>A0ABQ9I582</accession>
<reference evidence="1 2" key="1">
    <citation type="submission" date="2023-02" db="EMBL/GenBank/DDBJ databases">
        <title>LHISI_Scaffold_Assembly.</title>
        <authorList>
            <person name="Stuart O.P."/>
            <person name="Cleave R."/>
            <person name="Magrath M.J.L."/>
            <person name="Mikheyev A.S."/>
        </authorList>
    </citation>
    <scope>NUCLEOTIDE SEQUENCE [LARGE SCALE GENOMIC DNA]</scope>
    <source>
        <strain evidence="1">Daus_M_001</strain>
        <tissue evidence="1">Leg muscle</tissue>
    </source>
</reference>
<proteinExistence type="predicted"/>
<organism evidence="1 2">
    <name type="scientific">Dryococelus australis</name>
    <dbReference type="NCBI Taxonomy" id="614101"/>
    <lineage>
        <taxon>Eukaryota</taxon>
        <taxon>Metazoa</taxon>
        <taxon>Ecdysozoa</taxon>
        <taxon>Arthropoda</taxon>
        <taxon>Hexapoda</taxon>
        <taxon>Insecta</taxon>
        <taxon>Pterygota</taxon>
        <taxon>Neoptera</taxon>
        <taxon>Polyneoptera</taxon>
        <taxon>Phasmatodea</taxon>
        <taxon>Verophasmatodea</taxon>
        <taxon>Anareolatae</taxon>
        <taxon>Phasmatidae</taxon>
        <taxon>Eurycanthinae</taxon>
        <taxon>Dryococelus</taxon>
    </lineage>
</organism>
<keyword evidence="2" id="KW-1185">Reference proteome</keyword>
<comment type="caution">
    <text evidence="1">The sequence shown here is derived from an EMBL/GenBank/DDBJ whole genome shotgun (WGS) entry which is preliminary data.</text>
</comment>
<evidence type="ECO:0000313" key="2">
    <source>
        <dbReference type="Proteomes" id="UP001159363"/>
    </source>
</evidence>
<sequence length="257" mass="28322">MENNTCLLSAAAIRTIMIQASNAPSPLRAGRAVSSSYCVCLWNFKRRPLSCSCGNRAGRCRWPAGFLGDLPFSPPYNSGASSYSPQSPTSALKTSMLTAVQIYSLPYLLSLCWWKICSKLQCMSLEHLCLNKWLWNGVSSVHNVLKVIDKHSQKCAFSWTRAAVTERLTRSPPTKANRAQSPAGSPDFRMWESCRTMPSIGGFSRGSSISPAFSFLRCSILTSITLIGSQDLDVKSRPKPFTHPITVAAKLSTRYLQ</sequence>
<protein>
    <submittedName>
        <fullName evidence="1">Uncharacterized protein</fullName>
    </submittedName>
</protein>
<name>A0ABQ9I582_9NEOP</name>
<gene>
    <name evidence="1" type="ORF">PR048_004366</name>
</gene>
<evidence type="ECO:0000313" key="1">
    <source>
        <dbReference type="EMBL" id="KAJ8891812.1"/>
    </source>
</evidence>